<dbReference type="EMBL" id="FUHW01000037">
    <property type="protein sequence ID" value="SJM67217.1"/>
    <property type="molecule type" value="Genomic_DNA"/>
</dbReference>
<evidence type="ECO:0000256" key="1">
    <source>
        <dbReference type="SAM" id="MobiDB-lite"/>
    </source>
</evidence>
<reference evidence="2 3" key="1">
    <citation type="submission" date="2017-02" db="EMBL/GenBank/DDBJ databases">
        <authorList>
            <person name="Peterson S.W."/>
        </authorList>
    </citation>
    <scope>NUCLEOTIDE SEQUENCE [LARGE SCALE GENOMIC DNA]</scope>
    <source>
        <strain evidence="2 3">B Ar 00.02</strain>
    </source>
</reference>
<feature type="region of interest" description="Disordered" evidence="1">
    <location>
        <begin position="1"/>
        <end position="20"/>
    </location>
</feature>
<feature type="compositionally biased region" description="Basic and acidic residues" evidence="1">
    <location>
        <begin position="25"/>
        <end position="35"/>
    </location>
</feature>
<name>A0A1R4GG54_9MICC</name>
<organism evidence="2 3">
    <name type="scientific">Arthrobacter rhombi</name>
    <dbReference type="NCBI Taxonomy" id="71253"/>
    <lineage>
        <taxon>Bacteria</taxon>
        <taxon>Bacillati</taxon>
        <taxon>Actinomycetota</taxon>
        <taxon>Actinomycetes</taxon>
        <taxon>Micrococcales</taxon>
        <taxon>Micrococcaceae</taxon>
        <taxon>Arthrobacter</taxon>
    </lineage>
</organism>
<sequence>MNTEGTLFGGGPAVEPEDGDVALRKLSSEQGRENMKGSITSESPR</sequence>
<dbReference type="Proteomes" id="UP000195913">
    <property type="component" value="Unassembled WGS sequence"/>
</dbReference>
<feature type="region of interest" description="Disordered" evidence="1">
    <location>
        <begin position="25"/>
        <end position="45"/>
    </location>
</feature>
<evidence type="ECO:0000313" key="2">
    <source>
        <dbReference type="EMBL" id="SJM67217.1"/>
    </source>
</evidence>
<protein>
    <submittedName>
        <fullName evidence="2">Uncharacterized protein</fullName>
    </submittedName>
</protein>
<keyword evidence="3" id="KW-1185">Reference proteome</keyword>
<dbReference type="AlphaFoldDB" id="A0A1R4GG54"/>
<gene>
    <name evidence="2" type="ORF">FM101_10305</name>
</gene>
<accession>A0A1R4GG54</accession>
<evidence type="ECO:0000313" key="3">
    <source>
        <dbReference type="Proteomes" id="UP000195913"/>
    </source>
</evidence>
<proteinExistence type="predicted"/>